<dbReference type="Gene3D" id="1.10.10.60">
    <property type="entry name" value="Homeodomain-like"/>
    <property type="match status" value="2"/>
</dbReference>
<dbReference type="InterPro" id="IPR009057">
    <property type="entry name" value="Homeodomain-like_sf"/>
</dbReference>
<gene>
    <name evidence="5" type="ORF">AUP44_12755</name>
</gene>
<evidence type="ECO:0000256" key="1">
    <source>
        <dbReference type="ARBA" id="ARBA00023015"/>
    </source>
</evidence>
<sequence>MSDPAQGYAGLTDGVRLVAAGTTGVEATFARLRRHRFRPHTHDTLMLGLIEAGVKEFRRERTTHAAAPGRISVVDPGDLHTGSRVVGDELRYRALYLPMALLTEAAAAAGFGPGGGVAGGDAPEVGFRSAVIEDAGLHARLIATHQALCRPETRLARDVLLREAAVMLVARHGSGRAARRVATAATPEIARARALIEARFAEDLPVAEIAAAAGLSPWHLMRQFRRLVGLPIHAYQIQLRVEAAKRLLAAGCPTVQAALETGFADQAHFSRRFKDLVGVSPAAWARDRRGAAGA</sequence>
<dbReference type="GO" id="GO:0003700">
    <property type="term" value="F:DNA-binding transcription factor activity"/>
    <property type="evidence" value="ECO:0007669"/>
    <property type="project" value="InterPro"/>
</dbReference>
<evidence type="ECO:0000256" key="2">
    <source>
        <dbReference type="ARBA" id="ARBA00023125"/>
    </source>
</evidence>
<dbReference type="OrthoDB" id="9809338at2"/>
<protein>
    <submittedName>
        <fullName evidence="5">AraC family transcriptional regulator</fullName>
    </submittedName>
</protein>
<keyword evidence="2" id="KW-0238">DNA-binding</keyword>
<dbReference type="Proteomes" id="UP000075787">
    <property type="component" value="Unassembled WGS sequence"/>
</dbReference>
<dbReference type="AlphaFoldDB" id="A0A162K5Z0"/>
<dbReference type="PROSITE" id="PS01124">
    <property type="entry name" value="HTH_ARAC_FAMILY_2"/>
    <property type="match status" value="1"/>
</dbReference>
<evidence type="ECO:0000259" key="4">
    <source>
        <dbReference type="PROSITE" id="PS01124"/>
    </source>
</evidence>
<feature type="domain" description="HTH araC/xylS-type" evidence="4">
    <location>
        <begin position="190"/>
        <end position="287"/>
    </location>
</feature>
<comment type="caution">
    <text evidence="5">The sequence shown here is derived from an EMBL/GenBank/DDBJ whole genome shotgun (WGS) entry which is preliminary data.</text>
</comment>
<dbReference type="Pfam" id="PF12833">
    <property type="entry name" value="HTH_18"/>
    <property type="match status" value="1"/>
</dbReference>
<dbReference type="InterPro" id="IPR003313">
    <property type="entry name" value="AraC-bd"/>
</dbReference>
<evidence type="ECO:0000313" key="5">
    <source>
        <dbReference type="EMBL" id="KYO50533.1"/>
    </source>
</evidence>
<dbReference type="PANTHER" id="PTHR46796:SF2">
    <property type="entry name" value="TRANSCRIPTIONAL REGULATORY PROTEIN"/>
    <property type="match status" value="1"/>
</dbReference>
<dbReference type="GO" id="GO:0043565">
    <property type="term" value="F:sequence-specific DNA binding"/>
    <property type="evidence" value="ECO:0007669"/>
    <property type="project" value="InterPro"/>
</dbReference>
<dbReference type="InterPro" id="IPR037923">
    <property type="entry name" value="HTH-like"/>
</dbReference>
<dbReference type="RefSeq" id="WP_062768096.1">
    <property type="nucleotide sequence ID" value="NZ_CP121045.1"/>
</dbReference>
<evidence type="ECO:0000313" key="6">
    <source>
        <dbReference type="Proteomes" id="UP000075787"/>
    </source>
</evidence>
<dbReference type="GeneID" id="97243061"/>
<dbReference type="Pfam" id="PF02311">
    <property type="entry name" value="AraC_binding"/>
    <property type="match status" value="1"/>
</dbReference>
<dbReference type="SMART" id="SM00342">
    <property type="entry name" value="HTH_ARAC"/>
    <property type="match status" value="1"/>
</dbReference>
<dbReference type="EMBL" id="LPZR01000197">
    <property type="protein sequence ID" value="KYO50533.1"/>
    <property type="molecule type" value="Genomic_DNA"/>
</dbReference>
<proteinExistence type="predicted"/>
<evidence type="ECO:0000256" key="3">
    <source>
        <dbReference type="ARBA" id="ARBA00023163"/>
    </source>
</evidence>
<reference evidence="5 6" key="1">
    <citation type="submission" date="2015-12" db="EMBL/GenBank/DDBJ databases">
        <title>Genome sequence of Tistrella mobilis MCCC 1A02139.</title>
        <authorList>
            <person name="Lu L."/>
            <person name="Lai Q."/>
            <person name="Shao Z."/>
            <person name="Qian P."/>
        </authorList>
    </citation>
    <scope>NUCLEOTIDE SEQUENCE [LARGE SCALE GENOMIC DNA]</scope>
    <source>
        <strain evidence="5 6">MCCC 1A02139</strain>
    </source>
</reference>
<keyword evidence="3" id="KW-0804">Transcription</keyword>
<organism evidence="5 6">
    <name type="scientific">Tistrella mobilis</name>
    <dbReference type="NCBI Taxonomy" id="171437"/>
    <lineage>
        <taxon>Bacteria</taxon>
        <taxon>Pseudomonadati</taxon>
        <taxon>Pseudomonadota</taxon>
        <taxon>Alphaproteobacteria</taxon>
        <taxon>Geminicoccales</taxon>
        <taxon>Geminicoccaceae</taxon>
        <taxon>Tistrella</taxon>
    </lineage>
</organism>
<dbReference type="SUPFAM" id="SSF51215">
    <property type="entry name" value="Regulatory protein AraC"/>
    <property type="match status" value="1"/>
</dbReference>
<name>A0A162K5Z0_9PROT</name>
<dbReference type="PANTHER" id="PTHR46796">
    <property type="entry name" value="HTH-TYPE TRANSCRIPTIONAL ACTIVATOR RHAS-RELATED"/>
    <property type="match status" value="1"/>
</dbReference>
<dbReference type="InterPro" id="IPR018060">
    <property type="entry name" value="HTH_AraC"/>
</dbReference>
<dbReference type="InterPro" id="IPR050204">
    <property type="entry name" value="AraC_XylS_family_regulators"/>
</dbReference>
<dbReference type="SUPFAM" id="SSF46689">
    <property type="entry name" value="Homeodomain-like"/>
    <property type="match status" value="2"/>
</dbReference>
<keyword evidence="1" id="KW-0805">Transcription regulation</keyword>
<accession>A0A162K5Z0</accession>